<dbReference type="EMBL" id="MLJW01002075">
    <property type="protein sequence ID" value="OIQ75727.1"/>
    <property type="molecule type" value="Genomic_DNA"/>
</dbReference>
<evidence type="ECO:0000313" key="1">
    <source>
        <dbReference type="EMBL" id="OIQ75727.1"/>
    </source>
</evidence>
<gene>
    <name evidence="1" type="ORF">GALL_426020</name>
</gene>
<protein>
    <submittedName>
        <fullName evidence="1">Uncharacterized protein</fullName>
    </submittedName>
</protein>
<accession>A0A1J5Q6V4</accession>
<comment type="caution">
    <text evidence="1">The sequence shown here is derived from an EMBL/GenBank/DDBJ whole genome shotgun (WGS) entry which is preliminary data.</text>
</comment>
<name>A0A1J5Q6V4_9ZZZZ</name>
<organism evidence="1">
    <name type="scientific">mine drainage metagenome</name>
    <dbReference type="NCBI Taxonomy" id="410659"/>
    <lineage>
        <taxon>unclassified sequences</taxon>
        <taxon>metagenomes</taxon>
        <taxon>ecological metagenomes</taxon>
    </lineage>
</organism>
<sequence>MVARLAKLSQNFDFSAKLLFYGRIIYAANANPNHRFEGAGLSVRRRALILSGVGPLWRASD</sequence>
<proteinExistence type="predicted"/>
<reference evidence="1" key="1">
    <citation type="submission" date="2016-10" db="EMBL/GenBank/DDBJ databases">
        <title>Sequence of Gallionella enrichment culture.</title>
        <authorList>
            <person name="Poehlein A."/>
            <person name="Muehling M."/>
            <person name="Daniel R."/>
        </authorList>
    </citation>
    <scope>NUCLEOTIDE SEQUENCE</scope>
</reference>
<dbReference type="AlphaFoldDB" id="A0A1J5Q6V4"/>